<reference evidence="10 11" key="2">
    <citation type="submission" date="2018-02" db="EMBL/GenBank/DDBJ databases">
        <authorList>
            <person name="Cohen D.B."/>
            <person name="Kent A.D."/>
        </authorList>
    </citation>
    <scope>NUCLEOTIDE SEQUENCE [LARGE SCALE GENOMIC DNA]</scope>
    <source>
        <strain evidence="10 11">CECT 9216</strain>
    </source>
</reference>
<dbReference type="PANTHER" id="PTHR13929:SF0">
    <property type="entry name" value="UBIA PRENYLTRANSFERASE DOMAIN-CONTAINING PROTEIN 1"/>
    <property type="match status" value="1"/>
</dbReference>
<accession>A0A2N9KFS9</accession>
<dbReference type="Pfam" id="PF01040">
    <property type="entry name" value="UbiA"/>
    <property type="match status" value="1"/>
</dbReference>
<keyword evidence="7 8" id="KW-0472">Membrane</keyword>
<comment type="subcellular location">
    <subcellularLocation>
        <location evidence="1">Membrane</location>
        <topology evidence="1">Multi-pass membrane protein</topology>
    </subcellularLocation>
</comment>
<dbReference type="Proteomes" id="UP000239237">
    <property type="component" value="Unassembled WGS sequence"/>
</dbReference>
<dbReference type="EMBL" id="OKQU01000003">
    <property type="protein sequence ID" value="SPE09564.1"/>
    <property type="molecule type" value="Genomic_DNA"/>
</dbReference>
<evidence type="ECO:0000313" key="11">
    <source>
        <dbReference type="Proteomes" id="UP000237923"/>
    </source>
</evidence>
<comment type="pathway">
    <text evidence="2">Quinol/quinone metabolism; menaquinone biosynthesis.</text>
</comment>
<evidence type="ECO:0000256" key="1">
    <source>
        <dbReference type="ARBA" id="ARBA00004141"/>
    </source>
</evidence>
<evidence type="ECO:0000313" key="12">
    <source>
        <dbReference type="Proteomes" id="UP000239237"/>
    </source>
</evidence>
<feature type="transmembrane region" description="Helical" evidence="8">
    <location>
        <begin position="140"/>
        <end position="160"/>
    </location>
</feature>
<keyword evidence="5 8" id="KW-0812">Transmembrane</keyword>
<dbReference type="GO" id="GO:0016020">
    <property type="term" value="C:membrane"/>
    <property type="evidence" value="ECO:0007669"/>
    <property type="project" value="UniProtKB-SubCell"/>
</dbReference>
<feature type="transmembrane region" description="Helical" evidence="8">
    <location>
        <begin position="38"/>
        <end position="59"/>
    </location>
</feature>
<dbReference type="PIRSF" id="PIRSF005355">
    <property type="entry name" value="UBIAD1"/>
    <property type="match status" value="1"/>
</dbReference>
<feature type="transmembrane region" description="Helical" evidence="8">
    <location>
        <begin position="220"/>
        <end position="240"/>
    </location>
</feature>
<keyword evidence="3" id="KW-0474">Menaquinone biosynthesis</keyword>
<evidence type="ECO:0000256" key="2">
    <source>
        <dbReference type="ARBA" id="ARBA00004863"/>
    </source>
</evidence>
<reference evidence="9 12" key="1">
    <citation type="submission" date="2018-02" db="EMBL/GenBank/DDBJ databases">
        <authorList>
            <person name="Rodrigo-Torres L."/>
            <person name="Arahal R. D."/>
            <person name="Lucena T."/>
        </authorList>
    </citation>
    <scope>NUCLEOTIDE SEQUENCE [LARGE SCALE GENOMIC DNA]</scope>
    <source>
        <strain evidence="9 12">CECT 8486</strain>
    </source>
</reference>
<evidence type="ECO:0000256" key="6">
    <source>
        <dbReference type="ARBA" id="ARBA00022989"/>
    </source>
</evidence>
<dbReference type="EC" id="2.5.1.74" evidence="10"/>
<dbReference type="Proteomes" id="UP000237923">
    <property type="component" value="Unassembled WGS sequence"/>
</dbReference>
<dbReference type="InterPro" id="IPR000537">
    <property type="entry name" value="UbiA_prenyltransferase"/>
</dbReference>
<dbReference type="GO" id="GO:0046428">
    <property type="term" value="F:1,4-dihydroxy-2-naphthoate polyprenyltransferase activity"/>
    <property type="evidence" value="ECO:0007669"/>
    <property type="project" value="UniProtKB-EC"/>
</dbReference>
<dbReference type="CDD" id="cd13962">
    <property type="entry name" value="PT_UbiA_UBIAD1"/>
    <property type="match status" value="1"/>
</dbReference>
<feature type="transmembrane region" description="Helical" evidence="8">
    <location>
        <begin position="112"/>
        <end position="128"/>
    </location>
</feature>
<dbReference type="InterPro" id="IPR044878">
    <property type="entry name" value="UbiA_sf"/>
</dbReference>
<dbReference type="PANTHER" id="PTHR13929">
    <property type="entry name" value="1,4-DIHYDROXY-2-NAPHTHOATE OCTAPRENYLTRANSFERASE"/>
    <property type="match status" value="1"/>
</dbReference>
<keyword evidence="6 8" id="KW-1133">Transmembrane helix</keyword>
<dbReference type="Gene3D" id="1.10.357.140">
    <property type="entry name" value="UbiA prenyltransferase"/>
    <property type="match status" value="1"/>
</dbReference>
<feature type="transmembrane region" description="Helical" evidence="8">
    <location>
        <begin position="275"/>
        <end position="295"/>
    </location>
</feature>
<evidence type="ECO:0000313" key="10">
    <source>
        <dbReference type="EMBL" id="SPE09564.1"/>
    </source>
</evidence>
<dbReference type="UniPathway" id="UPA00079"/>
<evidence type="ECO:0000256" key="5">
    <source>
        <dbReference type="ARBA" id="ARBA00022692"/>
    </source>
</evidence>
<evidence type="ECO:0000256" key="4">
    <source>
        <dbReference type="ARBA" id="ARBA00022679"/>
    </source>
</evidence>
<dbReference type="EMBL" id="OKQR01000003">
    <property type="protein sequence ID" value="SPD94137.1"/>
    <property type="molecule type" value="Genomic_DNA"/>
</dbReference>
<dbReference type="InterPro" id="IPR026046">
    <property type="entry name" value="UBIAD1"/>
</dbReference>
<dbReference type="GO" id="GO:0009234">
    <property type="term" value="P:menaquinone biosynthetic process"/>
    <property type="evidence" value="ECO:0007669"/>
    <property type="project" value="UniProtKB-UniPathway"/>
</dbReference>
<name>A0A2N9KFS9_9LACO</name>
<feature type="transmembrane region" description="Helical" evidence="8">
    <location>
        <begin position="172"/>
        <end position="191"/>
    </location>
</feature>
<sequence length="296" mass="33379">MMTYKQFLDLVEIRVVVPSIAPLLVGLAYSQWQYARVNWLNTLLLIIATVAVHLAVNTFNRYEDNKRQKENSFLRESDDAEAITDKQVLHVAEALALIAVIAGVSVALRTDYITWIIGIVSFLIGYFYSAGPKPITNTPFGEIVSGITMGYFIFVAQVYVNTRMVPTGNVLFQWFIVSLPLTIFIAEIMFANNIADYDEDQANDRHTLVHYIGIKNAKKIYVFWAILAFVEIILVTLVGWLPTTSYALLILLPIIIKNARAFVNHPVKKETFILAIKNLVVIFMGMLVTLLVGIFL</sequence>
<dbReference type="GO" id="GO:0042371">
    <property type="term" value="P:vitamin K biosynthetic process"/>
    <property type="evidence" value="ECO:0007669"/>
    <property type="project" value="TreeGrafter"/>
</dbReference>
<feature type="transmembrane region" description="Helical" evidence="8">
    <location>
        <begin position="12"/>
        <end position="32"/>
    </location>
</feature>
<organism evidence="10 11">
    <name type="scientific">Leuconostoc suionicum</name>
    <dbReference type="NCBI Taxonomy" id="1511761"/>
    <lineage>
        <taxon>Bacteria</taxon>
        <taxon>Bacillati</taxon>
        <taxon>Bacillota</taxon>
        <taxon>Bacilli</taxon>
        <taxon>Lactobacillales</taxon>
        <taxon>Lactobacillaceae</taxon>
        <taxon>Leuconostoc</taxon>
    </lineage>
</organism>
<evidence type="ECO:0000256" key="3">
    <source>
        <dbReference type="ARBA" id="ARBA00022428"/>
    </source>
</evidence>
<proteinExistence type="predicted"/>
<feature type="transmembrane region" description="Helical" evidence="8">
    <location>
        <begin position="88"/>
        <end position="106"/>
    </location>
</feature>
<keyword evidence="12" id="KW-1185">Reference proteome</keyword>
<evidence type="ECO:0000256" key="8">
    <source>
        <dbReference type="SAM" id="Phobius"/>
    </source>
</evidence>
<gene>
    <name evidence="10" type="primary">menA</name>
    <name evidence="9" type="ORF">LES8486_01587</name>
    <name evidence="10" type="ORF">LES9216_01734</name>
</gene>
<keyword evidence="4 10" id="KW-0808">Transferase</keyword>
<protein>
    <submittedName>
        <fullName evidence="10">1,4-dihydroxy-2-naphthoate octaprenyltransferase</fullName>
        <ecNumber evidence="10">2.5.1.74</ecNumber>
    </submittedName>
</protein>
<evidence type="ECO:0000256" key="7">
    <source>
        <dbReference type="ARBA" id="ARBA00023136"/>
    </source>
</evidence>
<dbReference type="AlphaFoldDB" id="A0A2N9KFS9"/>
<evidence type="ECO:0000313" key="9">
    <source>
        <dbReference type="EMBL" id="SPD94137.1"/>
    </source>
</evidence>